<dbReference type="InterPro" id="IPR038063">
    <property type="entry name" value="Transpep_catalytic_dom"/>
</dbReference>
<keyword evidence="4" id="KW-0573">Peptidoglycan synthesis</keyword>
<dbReference type="CDD" id="cd16913">
    <property type="entry name" value="YkuD_like"/>
    <property type="match status" value="1"/>
</dbReference>
<evidence type="ECO:0000256" key="2">
    <source>
        <dbReference type="ARBA" id="ARBA00022679"/>
    </source>
</evidence>
<feature type="compositionally biased region" description="Low complexity" evidence="6">
    <location>
        <begin position="108"/>
        <end position="123"/>
    </location>
</feature>
<feature type="domain" description="L,D-TPase catalytic" evidence="7">
    <location>
        <begin position="131"/>
        <end position="245"/>
    </location>
</feature>
<keyword evidence="5" id="KW-0961">Cell wall biogenesis/degradation</keyword>
<evidence type="ECO:0000259" key="7">
    <source>
        <dbReference type="Pfam" id="PF03734"/>
    </source>
</evidence>
<evidence type="ECO:0000256" key="3">
    <source>
        <dbReference type="ARBA" id="ARBA00022960"/>
    </source>
</evidence>
<proteinExistence type="predicted"/>
<dbReference type="Proteomes" id="UP000619244">
    <property type="component" value="Unassembled WGS sequence"/>
</dbReference>
<dbReference type="EMBL" id="BMVU01000012">
    <property type="protein sequence ID" value="GGX73944.1"/>
    <property type="molecule type" value="Genomic_DNA"/>
</dbReference>
<dbReference type="GO" id="GO:0071555">
    <property type="term" value="P:cell wall organization"/>
    <property type="evidence" value="ECO:0007669"/>
    <property type="project" value="UniProtKB-KW"/>
</dbReference>
<evidence type="ECO:0000256" key="6">
    <source>
        <dbReference type="SAM" id="MobiDB-lite"/>
    </source>
</evidence>
<evidence type="ECO:0000256" key="4">
    <source>
        <dbReference type="ARBA" id="ARBA00022984"/>
    </source>
</evidence>
<keyword evidence="9" id="KW-1185">Reference proteome</keyword>
<dbReference type="AlphaFoldDB" id="A0A918KUH4"/>
<dbReference type="InterPro" id="IPR005490">
    <property type="entry name" value="LD_TPept_cat_dom"/>
</dbReference>
<evidence type="ECO:0000256" key="1">
    <source>
        <dbReference type="ARBA" id="ARBA00004752"/>
    </source>
</evidence>
<dbReference type="GO" id="GO:0016740">
    <property type="term" value="F:transferase activity"/>
    <property type="evidence" value="ECO:0007669"/>
    <property type="project" value="UniProtKB-KW"/>
</dbReference>
<dbReference type="GO" id="GO:0009252">
    <property type="term" value="P:peptidoglycan biosynthetic process"/>
    <property type="evidence" value="ECO:0007669"/>
    <property type="project" value="UniProtKB-KW"/>
</dbReference>
<evidence type="ECO:0000313" key="9">
    <source>
        <dbReference type="Proteomes" id="UP000619244"/>
    </source>
</evidence>
<dbReference type="Gene3D" id="2.40.440.10">
    <property type="entry name" value="L,D-transpeptidase catalytic domain-like"/>
    <property type="match status" value="1"/>
</dbReference>
<name>A0A918KUH4_9ACTN</name>
<dbReference type="SUPFAM" id="SSF141523">
    <property type="entry name" value="L,D-transpeptidase catalytic domain-like"/>
    <property type="match status" value="1"/>
</dbReference>
<dbReference type="Pfam" id="PF03734">
    <property type="entry name" value="YkuD"/>
    <property type="match status" value="1"/>
</dbReference>
<feature type="region of interest" description="Disordered" evidence="6">
    <location>
        <begin position="94"/>
        <end position="128"/>
    </location>
</feature>
<organism evidence="8 9">
    <name type="scientific">Streptomyces minutiscleroticus</name>
    <dbReference type="NCBI Taxonomy" id="68238"/>
    <lineage>
        <taxon>Bacteria</taxon>
        <taxon>Bacillati</taxon>
        <taxon>Actinomycetota</taxon>
        <taxon>Actinomycetes</taxon>
        <taxon>Kitasatosporales</taxon>
        <taxon>Streptomycetaceae</taxon>
        <taxon>Streptomyces</taxon>
    </lineage>
</organism>
<reference evidence="8" key="1">
    <citation type="journal article" date="2014" name="Int. J. Syst. Evol. Microbiol.">
        <title>Complete genome sequence of Corynebacterium casei LMG S-19264T (=DSM 44701T), isolated from a smear-ripened cheese.</title>
        <authorList>
            <consortium name="US DOE Joint Genome Institute (JGI-PGF)"/>
            <person name="Walter F."/>
            <person name="Albersmeier A."/>
            <person name="Kalinowski J."/>
            <person name="Ruckert C."/>
        </authorList>
    </citation>
    <scope>NUCLEOTIDE SEQUENCE</scope>
    <source>
        <strain evidence="8">JCM 4790</strain>
    </source>
</reference>
<accession>A0A918KUH4</accession>
<reference evidence="8" key="2">
    <citation type="submission" date="2020-09" db="EMBL/GenBank/DDBJ databases">
        <authorList>
            <person name="Sun Q."/>
            <person name="Ohkuma M."/>
        </authorList>
    </citation>
    <scope>NUCLEOTIDE SEQUENCE</scope>
    <source>
        <strain evidence="8">JCM 4790</strain>
    </source>
</reference>
<feature type="compositionally biased region" description="Low complexity" evidence="6">
    <location>
        <begin position="247"/>
        <end position="263"/>
    </location>
</feature>
<keyword evidence="2" id="KW-0808">Transferase</keyword>
<feature type="region of interest" description="Disordered" evidence="6">
    <location>
        <begin position="1"/>
        <end position="32"/>
    </location>
</feature>
<keyword evidence="3" id="KW-0133">Cell shape</keyword>
<evidence type="ECO:0000313" key="8">
    <source>
        <dbReference type="EMBL" id="GGX73944.1"/>
    </source>
</evidence>
<dbReference type="RefSeq" id="WP_229919345.1">
    <property type="nucleotide sequence ID" value="NZ_BMVU01000012.1"/>
</dbReference>
<comment type="pathway">
    <text evidence="1">Cell wall biogenesis; peptidoglycan biosynthesis.</text>
</comment>
<dbReference type="GO" id="GO:0008360">
    <property type="term" value="P:regulation of cell shape"/>
    <property type="evidence" value="ECO:0007669"/>
    <property type="project" value="UniProtKB-KW"/>
</dbReference>
<gene>
    <name evidence="8" type="ORF">GCM10010358_30400</name>
</gene>
<protein>
    <recommendedName>
        <fullName evidence="7">L,D-TPase catalytic domain-containing protein</fullName>
    </recommendedName>
</protein>
<feature type="compositionally biased region" description="Gly residues" evidence="6">
    <location>
        <begin position="9"/>
        <end position="28"/>
    </location>
</feature>
<feature type="region of interest" description="Disordered" evidence="6">
    <location>
        <begin position="242"/>
        <end position="275"/>
    </location>
</feature>
<evidence type="ECO:0000256" key="5">
    <source>
        <dbReference type="ARBA" id="ARBA00023316"/>
    </source>
</evidence>
<sequence length="275" mass="27274">MSGEPVPGGPGKGGTADGGSGGTAGGVENGSELSSLLRELAAAHETPAPVSGAEIRGRAVRRGCRRRATAAASGATGAAALALALTLAFTGAPDGRHGHGQHGHTAADRPAASTSATPSSPAAGRGVPVARVDLARRVLTVAGRTLPISSGAERTPTPTGRMTVIAKYEITVVPGTRTGSGTHGLKAPWVIELRAPGDRTGYILALTHDEKAPGARDRTGGWIGLRTRDAKWLYQRLAPGAAVEVEGSAPDAGRSADAGSAPASPAPGSPGPESP</sequence>
<feature type="compositionally biased region" description="Pro residues" evidence="6">
    <location>
        <begin position="264"/>
        <end position="275"/>
    </location>
</feature>
<comment type="caution">
    <text evidence="8">The sequence shown here is derived from an EMBL/GenBank/DDBJ whole genome shotgun (WGS) entry which is preliminary data.</text>
</comment>